<feature type="domain" description="YlxR" evidence="1">
    <location>
        <begin position="31"/>
        <end position="100"/>
    </location>
</feature>
<sequence length="131" mass="14013">MSGPRPRLKFTGPETVDCTVIQRETPTAPVRTCIGCRKRELAVDLLRVAAVRDGDGKCAVSVDSAGNLPGRGAWLHPVQQCLNAAVRRRAFARALRITGSPDTSAVEEFFSSLTDSTATATEQVAKNMSTP</sequence>
<dbReference type="PANTHER" id="PTHR34215">
    <property type="entry name" value="BLL0784 PROTEIN"/>
    <property type="match status" value="1"/>
</dbReference>
<dbReference type="Gene3D" id="3.30.1230.10">
    <property type="entry name" value="YlxR-like"/>
    <property type="match status" value="1"/>
</dbReference>
<dbReference type="Proteomes" id="UP000465609">
    <property type="component" value="Chromosome"/>
</dbReference>
<gene>
    <name evidence="2" type="ORF">MAUB_55670</name>
</gene>
<name>A0ABM7ILV3_9MYCO</name>
<proteinExistence type="predicted"/>
<protein>
    <recommendedName>
        <fullName evidence="1">YlxR domain-containing protein</fullName>
    </recommendedName>
</protein>
<evidence type="ECO:0000259" key="1">
    <source>
        <dbReference type="Pfam" id="PF04296"/>
    </source>
</evidence>
<dbReference type="SUPFAM" id="SSF64376">
    <property type="entry name" value="YlxR-like"/>
    <property type="match status" value="1"/>
</dbReference>
<evidence type="ECO:0000313" key="2">
    <source>
        <dbReference type="EMBL" id="BBX87694.1"/>
    </source>
</evidence>
<organism evidence="2 3">
    <name type="scientific">Mycolicibacterium aubagnense</name>
    <dbReference type="NCBI Taxonomy" id="319707"/>
    <lineage>
        <taxon>Bacteria</taxon>
        <taxon>Bacillati</taxon>
        <taxon>Actinomycetota</taxon>
        <taxon>Actinomycetes</taxon>
        <taxon>Mycobacteriales</taxon>
        <taxon>Mycobacteriaceae</taxon>
        <taxon>Mycolicibacterium</taxon>
    </lineage>
</organism>
<dbReference type="InterPro" id="IPR035931">
    <property type="entry name" value="YlxR-like_sf"/>
</dbReference>
<dbReference type="EMBL" id="AP022577">
    <property type="protein sequence ID" value="BBX87694.1"/>
    <property type="molecule type" value="Genomic_DNA"/>
</dbReference>
<keyword evidence="3" id="KW-1185">Reference proteome</keyword>
<dbReference type="Pfam" id="PF04296">
    <property type="entry name" value="YlxR"/>
    <property type="match status" value="1"/>
</dbReference>
<dbReference type="InterPro" id="IPR037465">
    <property type="entry name" value="YlxR"/>
</dbReference>
<dbReference type="InterPro" id="IPR007393">
    <property type="entry name" value="YlxR_dom"/>
</dbReference>
<dbReference type="PANTHER" id="PTHR34215:SF1">
    <property type="entry name" value="YLXR DOMAIN-CONTAINING PROTEIN"/>
    <property type="match status" value="1"/>
</dbReference>
<accession>A0ABM7ILV3</accession>
<evidence type="ECO:0000313" key="3">
    <source>
        <dbReference type="Proteomes" id="UP000465609"/>
    </source>
</evidence>
<reference evidence="2 3" key="1">
    <citation type="journal article" date="2019" name="Emerg. Microbes Infect.">
        <title>Comprehensive subspecies identification of 175 nontuberculous mycobacteria species based on 7547 genomic profiles.</title>
        <authorList>
            <person name="Matsumoto Y."/>
            <person name="Kinjo T."/>
            <person name="Motooka D."/>
            <person name="Nabeya D."/>
            <person name="Jung N."/>
            <person name="Uechi K."/>
            <person name="Horii T."/>
            <person name="Iida T."/>
            <person name="Fujita J."/>
            <person name="Nakamura S."/>
        </authorList>
    </citation>
    <scope>NUCLEOTIDE SEQUENCE [LARGE SCALE GENOMIC DNA]</scope>
    <source>
        <strain evidence="2 3">JCM 15296</strain>
    </source>
</reference>